<dbReference type="CDD" id="cd01813">
    <property type="entry name" value="Ubl_UBLCP1"/>
    <property type="match status" value="1"/>
</dbReference>
<evidence type="ECO:0000259" key="13">
    <source>
        <dbReference type="PROSITE" id="PS50969"/>
    </source>
</evidence>
<dbReference type="PANTHER" id="PTHR48493">
    <property type="entry name" value="UBIQUITIN-LIKE DOMAIN-CONTAINING CTD PHOSPHATASE 1"/>
    <property type="match status" value="1"/>
</dbReference>
<protein>
    <recommendedName>
        <fullName evidence="3">protein-serine/threonine phosphatase</fullName>
        <ecNumber evidence="3">3.1.3.16</ecNumber>
    </recommendedName>
    <alternativeName>
        <fullName evidence="9">Nuclear proteasome inhibitor UBLCP1</fullName>
    </alternativeName>
</protein>
<dbReference type="EMBL" id="HG001742">
    <property type="protein sequence ID" value="CDF35730.1"/>
    <property type="molecule type" value="Genomic_DNA"/>
</dbReference>
<comment type="catalytic activity">
    <reaction evidence="10">
        <text>O-phospho-L-seryl-[protein] + H2O = L-seryl-[protein] + phosphate</text>
        <dbReference type="Rhea" id="RHEA:20629"/>
        <dbReference type="Rhea" id="RHEA-COMP:9863"/>
        <dbReference type="Rhea" id="RHEA-COMP:11604"/>
        <dbReference type="ChEBI" id="CHEBI:15377"/>
        <dbReference type="ChEBI" id="CHEBI:29999"/>
        <dbReference type="ChEBI" id="CHEBI:43474"/>
        <dbReference type="ChEBI" id="CHEBI:83421"/>
        <dbReference type="EC" id="3.1.3.16"/>
    </reaction>
</comment>
<keyword evidence="8" id="KW-0539">Nucleus</keyword>
<evidence type="ECO:0000256" key="11">
    <source>
        <dbReference type="ARBA" id="ARBA00048336"/>
    </source>
</evidence>
<evidence type="ECO:0000313" key="15">
    <source>
        <dbReference type="Proteomes" id="UP000012073"/>
    </source>
</evidence>
<dbReference type="InterPro" id="IPR051658">
    <property type="entry name" value="UBLCP1"/>
</dbReference>
<feature type="domain" description="FCP1 homology" evidence="13">
    <location>
        <begin position="222"/>
        <end position="386"/>
    </location>
</feature>
<dbReference type="Proteomes" id="UP000012073">
    <property type="component" value="Unassembled WGS sequence"/>
</dbReference>
<evidence type="ECO:0000256" key="5">
    <source>
        <dbReference type="ARBA" id="ARBA00022801"/>
    </source>
</evidence>
<comment type="catalytic activity">
    <reaction evidence="11">
        <text>O-phospho-L-threonyl-[protein] + H2O = L-threonyl-[protein] + phosphate</text>
        <dbReference type="Rhea" id="RHEA:47004"/>
        <dbReference type="Rhea" id="RHEA-COMP:11060"/>
        <dbReference type="Rhea" id="RHEA-COMP:11605"/>
        <dbReference type="ChEBI" id="CHEBI:15377"/>
        <dbReference type="ChEBI" id="CHEBI:30013"/>
        <dbReference type="ChEBI" id="CHEBI:43474"/>
        <dbReference type="ChEBI" id="CHEBI:61977"/>
        <dbReference type="EC" id="3.1.3.16"/>
    </reaction>
</comment>
<dbReference type="SMART" id="SM00213">
    <property type="entry name" value="UBQ"/>
    <property type="match status" value="1"/>
</dbReference>
<dbReference type="SUPFAM" id="SSF54236">
    <property type="entry name" value="Ubiquitin-like"/>
    <property type="match status" value="1"/>
</dbReference>
<dbReference type="GO" id="GO:0005634">
    <property type="term" value="C:nucleus"/>
    <property type="evidence" value="ECO:0007669"/>
    <property type="project" value="UniProtKB-SubCell"/>
</dbReference>
<keyword evidence="6" id="KW-0460">Magnesium</keyword>
<dbReference type="Gene3D" id="3.10.20.90">
    <property type="entry name" value="Phosphatidylinositol 3-kinase Catalytic Subunit, Chain A, domain 1"/>
    <property type="match status" value="1"/>
</dbReference>
<accession>R7QE70</accession>
<dbReference type="InterPro" id="IPR000626">
    <property type="entry name" value="Ubiquitin-like_dom"/>
</dbReference>
<dbReference type="InterPro" id="IPR036412">
    <property type="entry name" value="HAD-like_sf"/>
</dbReference>
<evidence type="ECO:0000256" key="1">
    <source>
        <dbReference type="ARBA" id="ARBA00001946"/>
    </source>
</evidence>
<evidence type="ECO:0000256" key="8">
    <source>
        <dbReference type="ARBA" id="ARBA00023242"/>
    </source>
</evidence>
<dbReference type="GeneID" id="17323264"/>
<evidence type="ECO:0000256" key="2">
    <source>
        <dbReference type="ARBA" id="ARBA00004123"/>
    </source>
</evidence>
<gene>
    <name evidence="14" type="ORF">CHC_T00004193001</name>
</gene>
<dbReference type="NCBIfam" id="TIGR02245">
    <property type="entry name" value="HAD_IIID1"/>
    <property type="match status" value="1"/>
</dbReference>
<dbReference type="AlphaFoldDB" id="R7QE70"/>
<keyword evidence="5" id="KW-0378">Hydrolase</keyword>
<keyword evidence="4" id="KW-0479">Metal-binding</keyword>
<evidence type="ECO:0000313" key="14">
    <source>
        <dbReference type="EMBL" id="CDF35730.1"/>
    </source>
</evidence>
<evidence type="ECO:0000256" key="3">
    <source>
        <dbReference type="ARBA" id="ARBA00013081"/>
    </source>
</evidence>
<evidence type="ECO:0000256" key="6">
    <source>
        <dbReference type="ARBA" id="ARBA00022842"/>
    </source>
</evidence>
<comment type="subcellular location">
    <subcellularLocation>
        <location evidence="2">Nucleus</location>
    </subcellularLocation>
</comment>
<evidence type="ECO:0000256" key="7">
    <source>
        <dbReference type="ARBA" id="ARBA00022912"/>
    </source>
</evidence>
<dbReference type="GO" id="GO:0090364">
    <property type="term" value="P:regulation of proteasome assembly"/>
    <property type="evidence" value="ECO:0007669"/>
    <property type="project" value="InterPro"/>
</dbReference>
<name>R7QE70_CHOCR</name>
<sequence length="417" mass="47937">MPAFGPNRQLSRPTLKVPLVQLKPFITPLETALSRSALVPHFLYTQSSRYCSGFNSQQLAVPLIIMEPELQGPPKDDTCGEPDELALRIKWGPSTYPVELTPESTIADLKQLLFQLTDVLPMRQKVLGLPKVSGRPPADDLPLASLSLRQEQKLLLIGSREADISGVNLGQHESMFVVNDLDVEYDADDMKTDPATLRMKPAHLRRLERRVTSTEFRIINPPRQGKKLLVLDLDYTLFDCRSAADNFNDLARPGLHPFLASVYRFYDIVVWSQTSWRWLEAKLTELSMLSSEHYKLSFVLDRTSMFEIQSWRGDQQVSHEVKALEIIWRKFPERWTPANTVHIDDLSKNFALNPQSGLKISAFKNAPVTRHNDRELFQLEKYLTRIAERETDFTKLKHKQWKRYCDLYNTSTASKNQ</sequence>
<dbReference type="InterPro" id="IPR023214">
    <property type="entry name" value="HAD_sf"/>
</dbReference>
<dbReference type="SMART" id="SM00577">
    <property type="entry name" value="CPDc"/>
    <property type="match status" value="1"/>
</dbReference>
<keyword evidence="7" id="KW-0904">Protein phosphatase</keyword>
<dbReference type="EC" id="3.1.3.16" evidence="3"/>
<dbReference type="PROSITE" id="PS50053">
    <property type="entry name" value="UBIQUITIN_2"/>
    <property type="match status" value="1"/>
</dbReference>
<proteinExistence type="predicted"/>
<dbReference type="PROSITE" id="PS50969">
    <property type="entry name" value="FCP1"/>
    <property type="match status" value="1"/>
</dbReference>
<evidence type="ECO:0000256" key="4">
    <source>
        <dbReference type="ARBA" id="ARBA00022723"/>
    </source>
</evidence>
<keyword evidence="15" id="KW-1185">Reference proteome</keyword>
<dbReference type="SUPFAM" id="SSF56784">
    <property type="entry name" value="HAD-like"/>
    <property type="match status" value="1"/>
</dbReference>
<dbReference type="InterPro" id="IPR011943">
    <property type="entry name" value="HAD-SF_hydro_IIID"/>
</dbReference>
<comment type="cofactor">
    <cofactor evidence="1">
        <name>Mg(2+)</name>
        <dbReference type="ChEBI" id="CHEBI:18420"/>
    </cofactor>
</comment>
<evidence type="ECO:0000256" key="10">
    <source>
        <dbReference type="ARBA" id="ARBA00047761"/>
    </source>
</evidence>
<dbReference type="KEGG" id="ccp:CHC_T00004193001"/>
<evidence type="ECO:0000259" key="12">
    <source>
        <dbReference type="PROSITE" id="PS50053"/>
    </source>
</evidence>
<dbReference type="STRING" id="2769.R7QE70"/>
<dbReference type="InterPro" id="IPR029071">
    <property type="entry name" value="Ubiquitin-like_domsf"/>
</dbReference>
<dbReference type="InterPro" id="IPR004274">
    <property type="entry name" value="FCP1_dom"/>
</dbReference>
<dbReference type="GO" id="GO:0046872">
    <property type="term" value="F:metal ion binding"/>
    <property type="evidence" value="ECO:0007669"/>
    <property type="project" value="UniProtKB-KW"/>
</dbReference>
<dbReference type="OrthoDB" id="1711508at2759"/>
<dbReference type="PANTHER" id="PTHR48493:SF1">
    <property type="entry name" value="UBIQUITIN-LIKE DOMAIN-CONTAINING CTD PHOSPHATASE 1"/>
    <property type="match status" value="1"/>
</dbReference>
<dbReference type="PhylomeDB" id="R7QE70"/>
<evidence type="ECO:0000256" key="9">
    <source>
        <dbReference type="ARBA" id="ARBA00032039"/>
    </source>
</evidence>
<dbReference type="Gramene" id="CDF35730">
    <property type="protein sequence ID" value="CDF35730"/>
    <property type="gene ID" value="CHC_T00004193001"/>
</dbReference>
<dbReference type="Pfam" id="PF03031">
    <property type="entry name" value="NIF"/>
    <property type="match status" value="1"/>
</dbReference>
<dbReference type="GO" id="GO:0004722">
    <property type="term" value="F:protein serine/threonine phosphatase activity"/>
    <property type="evidence" value="ECO:0007669"/>
    <property type="project" value="UniProtKB-EC"/>
</dbReference>
<dbReference type="OMA" id="TVHTPKY"/>
<organism evidence="14 15">
    <name type="scientific">Chondrus crispus</name>
    <name type="common">Carrageen Irish moss</name>
    <name type="synonym">Polymorpha crispa</name>
    <dbReference type="NCBI Taxonomy" id="2769"/>
    <lineage>
        <taxon>Eukaryota</taxon>
        <taxon>Rhodophyta</taxon>
        <taxon>Florideophyceae</taxon>
        <taxon>Rhodymeniophycidae</taxon>
        <taxon>Gigartinales</taxon>
        <taxon>Gigartinaceae</taxon>
        <taxon>Chondrus</taxon>
    </lineage>
</organism>
<reference evidence="15" key="1">
    <citation type="journal article" date="2013" name="Proc. Natl. Acad. Sci. U.S.A.">
        <title>Genome structure and metabolic features in the red seaweed Chondrus crispus shed light on evolution of the Archaeplastida.</title>
        <authorList>
            <person name="Collen J."/>
            <person name="Porcel B."/>
            <person name="Carre W."/>
            <person name="Ball S.G."/>
            <person name="Chaparro C."/>
            <person name="Tonon T."/>
            <person name="Barbeyron T."/>
            <person name="Michel G."/>
            <person name="Noel B."/>
            <person name="Valentin K."/>
            <person name="Elias M."/>
            <person name="Artiguenave F."/>
            <person name="Arun A."/>
            <person name="Aury J.M."/>
            <person name="Barbosa-Neto J.F."/>
            <person name="Bothwell J.H."/>
            <person name="Bouget F.Y."/>
            <person name="Brillet L."/>
            <person name="Cabello-Hurtado F."/>
            <person name="Capella-Gutierrez S."/>
            <person name="Charrier B."/>
            <person name="Cladiere L."/>
            <person name="Cock J.M."/>
            <person name="Coelho S.M."/>
            <person name="Colleoni C."/>
            <person name="Czjzek M."/>
            <person name="Da Silva C."/>
            <person name="Delage L."/>
            <person name="Denoeud F."/>
            <person name="Deschamps P."/>
            <person name="Dittami S.M."/>
            <person name="Gabaldon T."/>
            <person name="Gachon C.M."/>
            <person name="Groisillier A."/>
            <person name="Herve C."/>
            <person name="Jabbari K."/>
            <person name="Katinka M."/>
            <person name="Kloareg B."/>
            <person name="Kowalczyk N."/>
            <person name="Labadie K."/>
            <person name="Leblanc C."/>
            <person name="Lopez P.J."/>
            <person name="McLachlan D.H."/>
            <person name="Meslet-Cladiere L."/>
            <person name="Moustafa A."/>
            <person name="Nehr Z."/>
            <person name="Nyvall Collen P."/>
            <person name="Panaud O."/>
            <person name="Partensky F."/>
            <person name="Poulain J."/>
            <person name="Rensing S.A."/>
            <person name="Rousvoal S."/>
            <person name="Samson G."/>
            <person name="Symeonidi A."/>
            <person name="Weissenbach J."/>
            <person name="Zambounis A."/>
            <person name="Wincker P."/>
            <person name="Boyen C."/>
        </authorList>
    </citation>
    <scope>NUCLEOTIDE SEQUENCE [LARGE SCALE GENOMIC DNA]</scope>
    <source>
        <strain evidence="15">cv. Stackhouse</strain>
    </source>
</reference>
<dbReference type="Gene3D" id="3.40.50.1000">
    <property type="entry name" value="HAD superfamily/HAD-like"/>
    <property type="match status" value="1"/>
</dbReference>
<feature type="domain" description="Ubiquitin-like" evidence="12">
    <location>
        <begin position="83"/>
        <end position="163"/>
    </location>
</feature>
<dbReference type="RefSeq" id="XP_005715549.1">
    <property type="nucleotide sequence ID" value="XM_005715492.1"/>
</dbReference>